<dbReference type="PRINTS" id="PR00465">
    <property type="entry name" value="EP450IV"/>
</dbReference>
<evidence type="ECO:0000313" key="14">
    <source>
        <dbReference type="Proteomes" id="UP001412239"/>
    </source>
</evidence>
<evidence type="ECO:0000256" key="6">
    <source>
        <dbReference type="ARBA" id="ARBA00023002"/>
    </source>
</evidence>
<dbReference type="AlphaFoldDB" id="A0A292Q4A7"/>
<keyword evidence="14" id="KW-1185">Reference proteome</keyword>
<dbReference type="InterPro" id="IPR001128">
    <property type="entry name" value="Cyt_P450"/>
</dbReference>
<evidence type="ECO:0000256" key="9">
    <source>
        <dbReference type="ARBA" id="ARBA00023136"/>
    </source>
</evidence>
<reference evidence="13" key="1">
    <citation type="submission" date="2015-10" db="EMBL/GenBank/DDBJ databases">
        <authorList>
            <person name="Regsiter A."/>
            <person name="william w."/>
        </authorList>
    </citation>
    <scope>NUCLEOTIDE SEQUENCE</scope>
    <source>
        <strain evidence="13">Montdore</strain>
    </source>
</reference>
<protein>
    <submittedName>
        <fullName evidence="13">Uncharacterized protein</fullName>
    </submittedName>
</protein>
<comment type="similarity">
    <text evidence="3 11">Belongs to the cytochrome P450 family.</text>
</comment>
<dbReference type="PANTHER" id="PTHR24304">
    <property type="entry name" value="CYTOCHROME P450 FAMILY 7"/>
    <property type="match status" value="1"/>
</dbReference>
<proteinExistence type="inferred from homology"/>
<gene>
    <name evidence="13" type="ORF">GSTUAT00002156001</name>
</gene>
<feature type="binding site" description="axial binding residue" evidence="10">
    <location>
        <position position="468"/>
    </location>
    <ligand>
        <name>heme</name>
        <dbReference type="ChEBI" id="CHEBI:30413"/>
    </ligand>
    <ligandPart>
        <name>Fe</name>
        <dbReference type="ChEBI" id="CHEBI:18248"/>
    </ligandPart>
</feature>
<evidence type="ECO:0000256" key="11">
    <source>
        <dbReference type="RuleBase" id="RU000461"/>
    </source>
</evidence>
<evidence type="ECO:0000256" key="10">
    <source>
        <dbReference type="PIRSR" id="PIRSR602403-1"/>
    </source>
</evidence>
<keyword evidence="8 11" id="KW-0503">Monooxygenase</keyword>
<sequence length="525" mass="59467">MGVLSTLLVPMGPFYEQLVKLGGPALCAIGFVAFVLLSVIINVLQQLLFKDPVKPPVVFHYFPFFGSTVMYGMDPYKFFSDCQEKYGEVFTFVMLGRNMTAALGPKGNDFVFNGKLSEVSAEDAYAHLTVPVFGEGVVYDVPNHVLMEQKKFMKFGLTTENFRSYVPLIVDQVEDYIKKSKFFKGAKGSVPLSEIIPELTIFTAARTLQGKEIRDALDGSFAKLYHHLDSGFTPMNFLFPWFPFPQNNRRDHAQRTMAQFYMDKIEKRRANEKHDDDQERSDMMWNLMNRSYKDGRKVPDKEVAHMMIALLMAGQHTSMATITWMLLHVAAQPKLVAQILAEQKRVFGDELAPLSYEKLVLECTFLGQIIRETLRMHPPLHSILRKVKSPMHVDGTNWVIPKGHYLLAAPGVSSMDQKYFKDPNSFNPSRWDGQKAEEETEKFDFGFGLISKGAASPYLPFGAGRHRCIGEQFANVQLMTIMATFVRNFDMQRPGGGSDVPAPDYSSMIALPTPPCTIEWVRRDP</sequence>
<evidence type="ECO:0000256" key="7">
    <source>
        <dbReference type="ARBA" id="ARBA00023004"/>
    </source>
</evidence>
<dbReference type="CDD" id="cd11042">
    <property type="entry name" value="CYP51-like"/>
    <property type="match status" value="1"/>
</dbReference>
<dbReference type="EMBL" id="LN890967">
    <property type="protein sequence ID" value="CUS13795.1"/>
    <property type="molecule type" value="Genomic_DNA"/>
</dbReference>
<dbReference type="PROSITE" id="PS00086">
    <property type="entry name" value="CYTOCHROME_P450"/>
    <property type="match status" value="1"/>
</dbReference>
<keyword evidence="5 10" id="KW-0479">Metal-binding</keyword>
<dbReference type="Pfam" id="PF00067">
    <property type="entry name" value="p450"/>
    <property type="match status" value="1"/>
</dbReference>
<dbReference type="Gene3D" id="1.10.630.10">
    <property type="entry name" value="Cytochrome P450"/>
    <property type="match status" value="1"/>
</dbReference>
<dbReference type="InterPro" id="IPR036396">
    <property type="entry name" value="Cyt_P450_sf"/>
</dbReference>
<dbReference type="InterPro" id="IPR017972">
    <property type="entry name" value="Cyt_P450_CS"/>
</dbReference>
<evidence type="ECO:0000256" key="5">
    <source>
        <dbReference type="ARBA" id="ARBA00022723"/>
    </source>
</evidence>
<dbReference type="PANTHER" id="PTHR24304:SF2">
    <property type="entry name" value="24-HYDROXYCHOLESTEROL 7-ALPHA-HYDROXYLASE"/>
    <property type="match status" value="1"/>
</dbReference>
<dbReference type="Proteomes" id="UP001412239">
    <property type="component" value="Unassembled WGS sequence"/>
</dbReference>
<evidence type="ECO:0000256" key="4">
    <source>
        <dbReference type="ARBA" id="ARBA00022617"/>
    </source>
</evidence>
<evidence type="ECO:0000313" key="13">
    <source>
        <dbReference type="EMBL" id="CUS13795.1"/>
    </source>
</evidence>
<evidence type="ECO:0000256" key="8">
    <source>
        <dbReference type="ARBA" id="ARBA00023033"/>
    </source>
</evidence>
<keyword evidence="12" id="KW-0812">Transmembrane</keyword>
<keyword evidence="6 11" id="KW-0560">Oxidoreductase</keyword>
<comment type="subcellular location">
    <subcellularLocation>
        <location evidence="2">Membrane</location>
    </subcellularLocation>
</comment>
<evidence type="ECO:0000256" key="1">
    <source>
        <dbReference type="ARBA" id="ARBA00001971"/>
    </source>
</evidence>
<evidence type="ECO:0000256" key="12">
    <source>
        <dbReference type="SAM" id="Phobius"/>
    </source>
</evidence>
<dbReference type="GO" id="GO:0020037">
    <property type="term" value="F:heme binding"/>
    <property type="evidence" value="ECO:0007669"/>
    <property type="project" value="InterPro"/>
</dbReference>
<evidence type="ECO:0000256" key="2">
    <source>
        <dbReference type="ARBA" id="ARBA00004370"/>
    </source>
</evidence>
<keyword evidence="4 10" id="KW-0349">Heme</keyword>
<dbReference type="InterPro" id="IPR050529">
    <property type="entry name" value="CYP450_sterol_14alpha_dmase"/>
</dbReference>
<dbReference type="FunFam" id="1.10.630.10:FF:000033">
    <property type="entry name" value="14-alpha sterol demethylase"/>
    <property type="match status" value="1"/>
</dbReference>
<accession>A0A292Q4A7</accession>
<keyword evidence="12" id="KW-1133">Transmembrane helix</keyword>
<keyword evidence="9 12" id="KW-0472">Membrane</keyword>
<dbReference type="GO" id="GO:0005506">
    <property type="term" value="F:iron ion binding"/>
    <property type="evidence" value="ECO:0007669"/>
    <property type="project" value="InterPro"/>
</dbReference>
<evidence type="ECO:0000256" key="3">
    <source>
        <dbReference type="ARBA" id="ARBA00010617"/>
    </source>
</evidence>
<name>A0A292Q4A7_9PEZI</name>
<comment type="cofactor">
    <cofactor evidence="1 10">
        <name>heme</name>
        <dbReference type="ChEBI" id="CHEBI:30413"/>
    </cofactor>
</comment>
<feature type="transmembrane region" description="Helical" evidence="12">
    <location>
        <begin position="21"/>
        <end position="44"/>
    </location>
</feature>
<keyword evidence="7 10" id="KW-0408">Iron</keyword>
<dbReference type="GO" id="GO:0016020">
    <property type="term" value="C:membrane"/>
    <property type="evidence" value="ECO:0007669"/>
    <property type="project" value="UniProtKB-SubCell"/>
</dbReference>
<dbReference type="PRINTS" id="PR00385">
    <property type="entry name" value="P450"/>
</dbReference>
<dbReference type="InterPro" id="IPR002403">
    <property type="entry name" value="Cyt_P450_E_grp-IV"/>
</dbReference>
<organism evidence="13 14">
    <name type="scientific">Tuber aestivum</name>
    <name type="common">summer truffle</name>
    <dbReference type="NCBI Taxonomy" id="59557"/>
    <lineage>
        <taxon>Eukaryota</taxon>
        <taxon>Fungi</taxon>
        <taxon>Dikarya</taxon>
        <taxon>Ascomycota</taxon>
        <taxon>Pezizomycotina</taxon>
        <taxon>Pezizomycetes</taxon>
        <taxon>Pezizales</taxon>
        <taxon>Tuberaceae</taxon>
        <taxon>Tuber</taxon>
    </lineage>
</organism>
<dbReference type="GO" id="GO:0008398">
    <property type="term" value="F:sterol 14-demethylase activity"/>
    <property type="evidence" value="ECO:0007669"/>
    <property type="project" value="UniProtKB-ARBA"/>
</dbReference>
<dbReference type="SUPFAM" id="SSF48264">
    <property type="entry name" value="Cytochrome P450"/>
    <property type="match status" value="1"/>
</dbReference>